<dbReference type="EMBL" id="JACHBU010000001">
    <property type="protein sequence ID" value="MBB6506850.1"/>
    <property type="molecule type" value="Genomic_DNA"/>
</dbReference>
<feature type="region of interest" description="Disordered" evidence="1">
    <location>
        <begin position="36"/>
        <end position="57"/>
    </location>
</feature>
<dbReference type="Pfam" id="PF08811">
    <property type="entry name" value="DUF1800"/>
    <property type="match status" value="1"/>
</dbReference>
<dbReference type="Proteomes" id="UP000585437">
    <property type="component" value="Unassembled WGS sequence"/>
</dbReference>
<dbReference type="AlphaFoldDB" id="A0A7X0JGH5"/>
<reference evidence="2 3" key="1">
    <citation type="submission" date="2020-08" db="EMBL/GenBank/DDBJ databases">
        <title>The Agave Microbiome: Exploring the role of microbial communities in plant adaptations to desert environments.</title>
        <authorList>
            <person name="Partida-Martinez L.P."/>
        </authorList>
    </citation>
    <scope>NUCLEOTIDE SEQUENCE [LARGE SCALE GENOMIC DNA]</scope>
    <source>
        <strain evidence="2 3">AS3.12</strain>
    </source>
</reference>
<gene>
    <name evidence="2" type="ORF">F4695_000169</name>
</gene>
<evidence type="ECO:0000313" key="2">
    <source>
        <dbReference type="EMBL" id="MBB6506850.1"/>
    </source>
</evidence>
<protein>
    <submittedName>
        <fullName evidence="2">Uncharacterized protein (DUF1800 family)</fullName>
    </submittedName>
</protein>
<organism evidence="2 3">
    <name type="scientific">Rhizobium soli</name>
    <dbReference type="NCBI Taxonomy" id="424798"/>
    <lineage>
        <taxon>Bacteria</taxon>
        <taxon>Pseudomonadati</taxon>
        <taxon>Pseudomonadota</taxon>
        <taxon>Alphaproteobacteria</taxon>
        <taxon>Hyphomicrobiales</taxon>
        <taxon>Rhizobiaceae</taxon>
        <taxon>Rhizobium/Agrobacterium group</taxon>
        <taxon>Rhizobium</taxon>
    </lineage>
</organism>
<evidence type="ECO:0000313" key="3">
    <source>
        <dbReference type="Proteomes" id="UP000585437"/>
    </source>
</evidence>
<feature type="compositionally biased region" description="Basic and acidic residues" evidence="1">
    <location>
        <begin position="44"/>
        <end position="56"/>
    </location>
</feature>
<dbReference type="InterPro" id="IPR014917">
    <property type="entry name" value="DUF1800"/>
</dbReference>
<proteinExistence type="predicted"/>
<name>A0A7X0JGH5_9HYPH</name>
<keyword evidence="3" id="KW-1185">Reference proteome</keyword>
<accession>A0A7X0JGH5</accession>
<evidence type="ECO:0000256" key="1">
    <source>
        <dbReference type="SAM" id="MobiDB-lite"/>
    </source>
</evidence>
<sequence length="492" mass="53728">MAISRPTLAAIRFGYGLRPGEEPPRDAEALLAQLDQAAKRKPRFPREGAGGRRETASRVMSLRAAEAKAAKDGKPNESIRKETQKEALQIYRQDAMARLAQAILSPFGFHERLASFWTDHFSTSALKSLPMRMVVPLYEAEAIRPNLAGSFANLLKAAMLHPAMLIYLDQSDGAGMDAPAGRSGGRAVNESLGRELLELHTLGAGSGYTQEDVRAAALILTGLSVDRRALEVVYRPRISEGGSISLLGEVYEDDEAGSQDHLRMLEDLALNPMTAEHVCRKLVIHFVADEPPADVVAAMTAAWAETEGDLKAVYRAMLDHPRAWSDPGQKIKRPFEFVVSGFRAVDISDKDLSRLLDEMDDDEQEDDGPMRKALKMASSTAARADAKQRAARANDLTLAALQRMDQPIWQPPSPAGYADLASVWLSPGQLSERIAWARLMAGRFGQRRDPGTFLDAALGDAAGQNTRDVIAQAPNTNHAIAMVLASPEFNRR</sequence>
<comment type="caution">
    <text evidence="2">The sequence shown here is derived from an EMBL/GenBank/DDBJ whole genome shotgun (WGS) entry which is preliminary data.</text>
</comment>
<dbReference type="RefSeq" id="WP_184653324.1">
    <property type="nucleotide sequence ID" value="NZ_JACHBU010000001.1"/>
</dbReference>